<sequence>MYFALNISDRNESKNEESSTTSFLGVQTSSKTMHIDLQKNVNSMLKRNQNYKYPKVIRVPQYLAPSLFEIMTNEDVKIIKREEQFLLSTKLLVNDSD</sequence>
<dbReference type="AlphaFoldDB" id="A0A0K2T6N1"/>
<name>A0A0K2T6N1_LEPSM</name>
<feature type="non-terminal residue" evidence="2">
    <location>
        <position position="1"/>
    </location>
</feature>
<dbReference type="EMBL" id="HACA01003881">
    <property type="protein sequence ID" value="CDW21242.1"/>
    <property type="molecule type" value="Transcribed_RNA"/>
</dbReference>
<proteinExistence type="predicted"/>
<feature type="region of interest" description="Disordered" evidence="1">
    <location>
        <begin position="1"/>
        <end position="23"/>
    </location>
</feature>
<evidence type="ECO:0000256" key="1">
    <source>
        <dbReference type="SAM" id="MobiDB-lite"/>
    </source>
</evidence>
<organism evidence="2">
    <name type="scientific">Lepeophtheirus salmonis</name>
    <name type="common">Salmon louse</name>
    <name type="synonym">Caligus salmonis</name>
    <dbReference type="NCBI Taxonomy" id="72036"/>
    <lineage>
        <taxon>Eukaryota</taxon>
        <taxon>Metazoa</taxon>
        <taxon>Ecdysozoa</taxon>
        <taxon>Arthropoda</taxon>
        <taxon>Crustacea</taxon>
        <taxon>Multicrustacea</taxon>
        <taxon>Hexanauplia</taxon>
        <taxon>Copepoda</taxon>
        <taxon>Siphonostomatoida</taxon>
        <taxon>Caligidae</taxon>
        <taxon>Lepeophtheirus</taxon>
    </lineage>
</organism>
<evidence type="ECO:0000313" key="2">
    <source>
        <dbReference type="EMBL" id="CDW21242.1"/>
    </source>
</evidence>
<protein>
    <submittedName>
        <fullName evidence="2">Uncharacterized protein</fullName>
    </submittedName>
</protein>
<accession>A0A0K2T6N1</accession>
<reference evidence="2" key="1">
    <citation type="submission" date="2014-05" db="EMBL/GenBank/DDBJ databases">
        <authorList>
            <person name="Chronopoulou M."/>
        </authorList>
    </citation>
    <scope>NUCLEOTIDE SEQUENCE</scope>
    <source>
        <tissue evidence="2">Whole organism</tissue>
    </source>
</reference>